<dbReference type="AlphaFoldDB" id="F8P449"/>
<reference evidence="2" key="1">
    <citation type="submission" date="2011-04" db="EMBL/GenBank/DDBJ databases">
        <title>Evolution of plant cell wall degrading machinery underlies the functional diversity of forest fungi.</title>
        <authorList>
            <consortium name="US DOE Joint Genome Institute (JGI-PGF)"/>
            <person name="Eastwood D.C."/>
            <person name="Floudas D."/>
            <person name="Binder M."/>
            <person name="Majcherczyk A."/>
            <person name="Schneider P."/>
            <person name="Aerts A."/>
            <person name="Asiegbu F.O."/>
            <person name="Baker S.E."/>
            <person name="Barry K."/>
            <person name="Bendiksby M."/>
            <person name="Blumentritt M."/>
            <person name="Coutinho P.M."/>
            <person name="Cullen D."/>
            <person name="Cullen D."/>
            <person name="Gathman A."/>
            <person name="Goodell B."/>
            <person name="Henrissat B."/>
            <person name="Ihrmark K."/>
            <person name="Kauserud H."/>
            <person name="Kohler A."/>
            <person name="LaButti K."/>
            <person name="Lapidus A."/>
            <person name="Lavin J.L."/>
            <person name="Lee Y.-H."/>
            <person name="Lindquist E."/>
            <person name="Lilly W."/>
            <person name="Lucas S."/>
            <person name="Morin E."/>
            <person name="Murat C."/>
            <person name="Oguiza J.A."/>
            <person name="Park J."/>
            <person name="Pisabarro A.G."/>
            <person name="Riley R."/>
            <person name="Rosling A."/>
            <person name="Salamov A."/>
            <person name="Schmidt O."/>
            <person name="Schmutz J."/>
            <person name="Skrede I."/>
            <person name="Stenlid J."/>
            <person name="Wiebenga A."/>
            <person name="Xie X."/>
            <person name="Kues U."/>
            <person name="Hibbett D.S."/>
            <person name="Hoffmeister D."/>
            <person name="Hogberg N."/>
            <person name="Martin F."/>
            <person name="Grigoriev I.V."/>
            <person name="Watkinson S.C."/>
        </authorList>
    </citation>
    <scope>NUCLEOTIDE SEQUENCE</scope>
    <source>
        <strain evidence="2">S7.9</strain>
    </source>
</reference>
<accession>F8P449</accession>
<organism>
    <name type="scientific">Serpula lacrymans var. lacrymans (strain S7.9)</name>
    <name type="common">Dry rot fungus</name>
    <dbReference type="NCBI Taxonomy" id="578457"/>
    <lineage>
        <taxon>Eukaryota</taxon>
        <taxon>Fungi</taxon>
        <taxon>Dikarya</taxon>
        <taxon>Basidiomycota</taxon>
        <taxon>Agaricomycotina</taxon>
        <taxon>Agaricomycetes</taxon>
        <taxon>Agaricomycetidae</taxon>
        <taxon>Boletales</taxon>
        <taxon>Coniophorineae</taxon>
        <taxon>Serpulaceae</taxon>
        <taxon>Serpula</taxon>
    </lineage>
</organism>
<feature type="region of interest" description="Disordered" evidence="1">
    <location>
        <begin position="486"/>
        <end position="525"/>
    </location>
</feature>
<feature type="region of interest" description="Disordered" evidence="1">
    <location>
        <begin position="613"/>
        <end position="632"/>
    </location>
</feature>
<dbReference type="Proteomes" id="UP000008064">
    <property type="component" value="Unassembled WGS sequence"/>
</dbReference>
<dbReference type="RefSeq" id="XP_007320835.1">
    <property type="nucleotide sequence ID" value="XM_007320773.1"/>
</dbReference>
<feature type="compositionally biased region" description="Polar residues" evidence="1">
    <location>
        <begin position="487"/>
        <end position="499"/>
    </location>
</feature>
<protein>
    <submittedName>
        <fullName evidence="2">Uncharacterized protein</fullName>
    </submittedName>
</protein>
<sequence>MSRAHHLQSLRVRPHRTQRQPLASFDSVSSLDIKEILEKTGDNEDLFLVSLPFDESSDDNDGCSQDSDISPFPSGRRPPLFTMVDHRARLLFPLPPCASTSSRTHEEYETDTVLLTAPTIPRLNLVLREEIFVDSWISSLVSTHPPGHIPWSSDRRTQVTWTPEGSVFLSERMKGLKRRSQKHTDKTASITGINNHENNTCKGGIEHCRTPCGSEPSAWREALVFEHEITMQAVGKNTRLSLHYPANMDTDTASLNVGLSQPDPHVCSEPTGAKPLVPRREQGVPSLIVSNSTATITASMDLSEAPLAIRRGKEIVPLRLEENKVIDYPGIPSAFLGSPSNYSPSFEYANAPDEPLLDHQTMLSNLRSQCYFPDHQASPSPPEREGQPVHRSVSAGVPIVSLEEDEDEEEWAFAQDASPSLSGRRKSIFINTHDAVGIGPFPPSPQEEEINADAFCTSRDFEPLSSSTLVSPMATSMAVTDRRKTYRSSSALPLSNMPTTVGAPPNRPPSLPLPPRPALVSPSSPKRVRGILKKVKSVRFLTPDEEESSHLKVQVPVSSCMTPLSTLKRPSPLRQSHTPDESDTDLEAPSSPTSPSIVLNKVSVQVPAIPTLSLQKKSTPKQQLPSKPSATLQRKVIPRHKSFDQEKLLPKEKTSLKTLSISKRASMISPLQPVSVNVAQQKVLRPCKSTSFGRHSVIDVVEKENEPRSASVPPRPARWSVLNEGTLGRAVQQAGVQKKRMTTPLRNILTRFK</sequence>
<dbReference type="HOGENOM" id="CLU_397467_0_0_1"/>
<evidence type="ECO:0000313" key="2">
    <source>
        <dbReference type="EMBL" id="EGO22297.1"/>
    </source>
</evidence>
<name>F8P449_SERL9</name>
<dbReference type="GeneID" id="18813525"/>
<dbReference type="KEGG" id="sla:SERLADRAFT_416828"/>
<dbReference type="OrthoDB" id="2646484at2759"/>
<gene>
    <name evidence="2" type="ORF">SERLADRAFT_416828</name>
</gene>
<feature type="region of interest" description="Disordered" evidence="1">
    <location>
        <begin position="57"/>
        <end position="76"/>
    </location>
</feature>
<evidence type="ECO:0000256" key="1">
    <source>
        <dbReference type="SAM" id="MobiDB-lite"/>
    </source>
</evidence>
<dbReference type="EMBL" id="GL945437">
    <property type="protein sequence ID" value="EGO22297.1"/>
    <property type="molecule type" value="Genomic_DNA"/>
</dbReference>
<feature type="region of interest" description="Disordered" evidence="1">
    <location>
        <begin position="562"/>
        <end position="597"/>
    </location>
</feature>
<feature type="compositionally biased region" description="Pro residues" evidence="1">
    <location>
        <begin position="505"/>
        <end position="517"/>
    </location>
</feature>
<proteinExistence type="predicted"/>